<dbReference type="AlphaFoldDB" id="A0AAQ2XGH1"/>
<proteinExistence type="predicted"/>
<dbReference type="EMBL" id="JARPTX010000028">
    <property type="protein sequence ID" value="MDT2370290.1"/>
    <property type="molecule type" value="Genomic_DNA"/>
</dbReference>
<organism evidence="1 2">
    <name type="scientific">Enterococcus faecium</name>
    <name type="common">Streptococcus faecium</name>
    <dbReference type="NCBI Taxonomy" id="1352"/>
    <lineage>
        <taxon>Bacteria</taxon>
        <taxon>Bacillati</taxon>
        <taxon>Bacillota</taxon>
        <taxon>Bacilli</taxon>
        <taxon>Lactobacillales</taxon>
        <taxon>Enterococcaceae</taxon>
        <taxon>Enterococcus</taxon>
    </lineage>
</organism>
<comment type="caution">
    <text evidence="1">The sequence shown here is derived from an EMBL/GenBank/DDBJ whole genome shotgun (WGS) entry which is preliminary data.</text>
</comment>
<accession>A0AAQ2XGH1</accession>
<name>A0AAQ2XGH1_ENTFC</name>
<gene>
    <name evidence="1" type="ORF">P6Z85_09030</name>
</gene>
<reference evidence="1" key="1">
    <citation type="submission" date="2023-03" db="EMBL/GenBank/DDBJ databases">
        <authorList>
            <person name="Shen W."/>
            <person name="Cai J."/>
        </authorList>
    </citation>
    <scope>NUCLEOTIDE SEQUENCE</scope>
    <source>
        <strain evidence="1">B1010-2</strain>
    </source>
</reference>
<dbReference type="Proteomes" id="UP001260956">
    <property type="component" value="Unassembled WGS sequence"/>
</dbReference>
<evidence type="ECO:0000313" key="2">
    <source>
        <dbReference type="Proteomes" id="UP001260956"/>
    </source>
</evidence>
<protein>
    <submittedName>
        <fullName evidence="1">Uncharacterized protein</fullName>
    </submittedName>
</protein>
<dbReference type="RefSeq" id="WP_214330555.1">
    <property type="nucleotide sequence ID" value="NZ_AP027295.1"/>
</dbReference>
<sequence length="147" mass="17486">MENIQDLDSSLQSIGHDYSKLSDNVKVYLNQIYDYKIDITNQLDESLSELQDSYFSIARISEVLKCSRTTIYNNLVIKEYIDKINEDFNKNNPYKKIEALEREVKDLNDKLDKMYQRDVELLLIQKENTEIKKRLKKENNIIKIVEN</sequence>
<evidence type="ECO:0000313" key="1">
    <source>
        <dbReference type="EMBL" id="MDT2370290.1"/>
    </source>
</evidence>